<dbReference type="PANTHER" id="PTHR43327">
    <property type="entry name" value="STOMATIN-LIKE PROTEIN 2, MITOCHONDRIAL"/>
    <property type="match status" value="1"/>
</dbReference>
<protein>
    <submittedName>
        <fullName evidence="4">SPFH domain-containing protein</fullName>
    </submittedName>
</protein>
<gene>
    <name evidence="4" type="ORF">P3W24_11635</name>
</gene>
<evidence type="ECO:0000259" key="3">
    <source>
        <dbReference type="SMART" id="SM00244"/>
    </source>
</evidence>
<comment type="caution">
    <text evidence="4">The sequence shown here is derived from an EMBL/GenBank/DDBJ whole genome shotgun (WGS) entry which is preliminary data.</text>
</comment>
<feature type="transmembrane region" description="Helical" evidence="2">
    <location>
        <begin position="41"/>
        <end position="59"/>
    </location>
</feature>
<dbReference type="InterPro" id="IPR050710">
    <property type="entry name" value="Band7/mec-2_domain"/>
</dbReference>
<evidence type="ECO:0000256" key="2">
    <source>
        <dbReference type="SAM" id="Phobius"/>
    </source>
</evidence>
<evidence type="ECO:0000256" key="1">
    <source>
        <dbReference type="ARBA" id="ARBA00004167"/>
    </source>
</evidence>
<evidence type="ECO:0000313" key="4">
    <source>
        <dbReference type="EMBL" id="MDF4025616.1"/>
    </source>
</evidence>
<reference evidence="4 5" key="1">
    <citation type="journal article" date="2024" name="Curr. Microbiol.">
        <title>Luteibacter sahnii sp. nov., A Novel Yellow-Colored Xanthomonadin Pigment Producing Probiotic Bacterium from Healthy Rice Seed Microbiome.</title>
        <authorList>
            <person name="Jaiswal G."/>
            <person name="Rana R."/>
            <person name="Nayak P.K."/>
            <person name="Chouhan R."/>
            <person name="Gandhi S.G."/>
            <person name="Patel H.K."/>
            <person name="Patil P.B."/>
        </authorList>
    </citation>
    <scope>NUCLEOTIDE SEQUENCE [LARGE SCALE GENOMIC DNA]</scope>
    <source>
        <strain evidence="4 5">PPL201</strain>
    </source>
</reference>
<sequence>MTASPSSRVPVWALAASGALALVLGVVASALAPLVVRLEGLAFLLAATGFIGEALVTAVRRRPGAWSGPMRAMVYPKLPAHPLLRQATLGARRARARLDAIDWIGDWAPGAVAAVGNLLVLASAIGYLRTPGWMDVPPPTWAAIALLTATIPLVFAQRLAAAHPPVHGAGIEVLVRVPLVTALVGGAASLFAAQGYLWANAALYTIGAILVLAAAESLLRAIAQCFLPLGPFAGRKNPALPWLPSLLRLGWPRPGRAARWLRDAYHIDLTRSWVLAFMARAALPVLLFVAALAWLSTAVTVLGVSERAVIERLGVPVDVVGPGIHAHWPWPVGRARRVERGVVHQLPIVFSARPGGRLLAELASAGAADAEAAMGAEAIPAATADRLWDGTHPGEASYLIASRSGDRDGFQIVNVDLRVVFRTADDAEGAMASVYGADDPASLIRATAGRLLVSHFSSSTLDQLLGENRAQFVGRFRDDLQARIGAMHAGIAVIDVIVEAIHPPSASAAAYHNVQAAGIRSDAMRFQSLARAYALRGSAAEDEARTVNQARAAASEKLGAAQATLATFQASTTSQRAGPDVFVFESWLTHVGAALNRAHLTIIDHRLDGEKATLDLRPVAGTGGTP</sequence>
<dbReference type="EMBL" id="JARJJS010000002">
    <property type="protein sequence ID" value="MDF4025616.1"/>
    <property type="molecule type" value="Genomic_DNA"/>
</dbReference>
<proteinExistence type="predicted"/>
<feature type="transmembrane region" description="Helical" evidence="2">
    <location>
        <begin position="281"/>
        <end position="304"/>
    </location>
</feature>
<keyword evidence="2" id="KW-0472">Membrane</keyword>
<feature type="domain" description="Band 7" evidence="3">
    <location>
        <begin position="297"/>
        <end position="515"/>
    </location>
</feature>
<dbReference type="InterPro" id="IPR001107">
    <property type="entry name" value="Band_7"/>
</dbReference>
<feature type="transmembrane region" description="Helical" evidence="2">
    <location>
        <begin position="12"/>
        <end position="35"/>
    </location>
</feature>
<dbReference type="SUPFAM" id="SSF117892">
    <property type="entry name" value="Band 7/SPFH domain"/>
    <property type="match status" value="1"/>
</dbReference>
<feature type="transmembrane region" description="Helical" evidence="2">
    <location>
        <begin position="173"/>
        <end position="192"/>
    </location>
</feature>
<accession>A0ABT6BBX1</accession>
<dbReference type="InterPro" id="IPR036013">
    <property type="entry name" value="Band_7/SPFH_dom_sf"/>
</dbReference>
<comment type="subcellular location">
    <subcellularLocation>
        <location evidence="1">Membrane</location>
        <topology evidence="1">Single-pass membrane protein</topology>
    </subcellularLocation>
</comment>
<feature type="transmembrane region" description="Helical" evidence="2">
    <location>
        <begin position="107"/>
        <end position="128"/>
    </location>
</feature>
<feature type="transmembrane region" description="Helical" evidence="2">
    <location>
        <begin position="198"/>
        <end position="219"/>
    </location>
</feature>
<name>A0ABT6BBX1_9GAMM</name>
<dbReference type="SMART" id="SM00244">
    <property type="entry name" value="PHB"/>
    <property type="match status" value="1"/>
</dbReference>
<feature type="transmembrane region" description="Helical" evidence="2">
    <location>
        <begin position="140"/>
        <end position="161"/>
    </location>
</feature>
<organism evidence="4 5">
    <name type="scientific">Luteibacter sahnii</name>
    <dbReference type="NCBI Taxonomy" id="3021977"/>
    <lineage>
        <taxon>Bacteria</taxon>
        <taxon>Pseudomonadati</taxon>
        <taxon>Pseudomonadota</taxon>
        <taxon>Gammaproteobacteria</taxon>
        <taxon>Lysobacterales</taxon>
        <taxon>Rhodanobacteraceae</taxon>
        <taxon>Luteibacter</taxon>
    </lineage>
</organism>
<evidence type="ECO:0000313" key="5">
    <source>
        <dbReference type="Proteomes" id="UP001528850"/>
    </source>
</evidence>
<dbReference type="PANTHER" id="PTHR43327:SF10">
    <property type="entry name" value="STOMATIN-LIKE PROTEIN 2, MITOCHONDRIAL"/>
    <property type="match status" value="1"/>
</dbReference>
<keyword evidence="2" id="KW-0812">Transmembrane</keyword>
<dbReference type="Gene3D" id="3.30.479.30">
    <property type="entry name" value="Band 7 domain"/>
    <property type="match status" value="1"/>
</dbReference>
<dbReference type="Proteomes" id="UP001528850">
    <property type="component" value="Unassembled WGS sequence"/>
</dbReference>
<keyword evidence="2" id="KW-1133">Transmembrane helix</keyword>
<keyword evidence="5" id="KW-1185">Reference proteome</keyword>
<dbReference type="Pfam" id="PF01145">
    <property type="entry name" value="Band_7"/>
    <property type="match status" value="1"/>
</dbReference>